<dbReference type="AlphaFoldDB" id="A0A9N9HSU6"/>
<sequence>MVIAPGPVTKLPVDHEPPSQNSHTPYWNDYEGFYDNSKHTKLGGNRTVYVTSPKSVRMNHNEGLQRMNKIGNCGIKSN</sequence>
<evidence type="ECO:0000313" key="3">
    <source>
        <dbReference type="Proteomes" id="UP000789405"/>
    </source>
</evidence>
<proteinExistence type="predicted"/>
<accession>A0A9N9HSU6</accession>
<name>A0A9N9HSU6_9GLOM</name>
<feature type="region of interest" description="Disordered" evidence="1">
    <location>
        <begin position="1"/>
        <end position="23"/>
    </location>
</feature>
<reference evidence="2" key="1">
    <citation type="submission" date="2021-06" db="EMBL/GenBank/DDBJ databases">
        <authorList>
            <person name="Kallberg Y."/>
            <person name="Tangrot J."/>
            <person name="Rosling A."/>
        </authorList>
    </citation>
    <scope>NUCLEOTIDE SEQUENCE</scope>
    <source>
        <strain evidence="2">MA453B</strain>
    </source>
</reference>
<gene>
    <name evidence="2" type="ORF">DERYTH_LOCUS13171</name>
</gene>
<evidence type="ECO:0000313" key="2">
    <source>
        <dbReference type="EMBL" id="CAG8703988.1"/>
    </source>
</evidence>
<keyword evidence="3" id="KW-1185">Reference proteome</keyword>
<evidence type="ECO:0000256" key="1">
    <source>
        <dbReference type="SAM" id="MobiDB-lite"/>
    </source>
</evidence>
<dbReference type="Proteomes" id="UP000789405">
    <property type="component" value="Unassembled WGS sequence"/>
</dbReference>
<protein>
    <submittedName>
        <fullName evidence="2">4477_t:CDS:1</fullName>
    </submittedName>
</protein>
<dbReference type="EMBL" id="CAJVPY010009035">
    <property type="protein sequence ID" value="CAG8703988.1"/>
    <property type="molecule type" value="Genomic_DNA"/>
</dbReference>
<organism evidence="2 3">
    <name type="scientific">Dentiscutata erythropus</name>
    <dbReference type="NCBI Taxonomy" id="1348616"/>
    <lineage>
        <taxon>Eukaryota</taxon>
        <taxon>Fungi</taxon>
        <taxon>Fungi incertae sedis</taxon>
        <taxon>Mucoromycota</taxon>
        <taxon>Glomeromycotina</taxon>
        <taxon>Glomeromycetes</taxon>
        <taxon>Diversisporales</taxon>
        <taxon>Gigasporaceae</taxon>
        <taxon>Dentiscutata</taxon>
    </lineage>
</organism>
<comment type="caution">
    <text evidence="2">The sequence shown here is derived from an EMBL/GenBank/DDBJ whole genome shotgun (WGS) entry which is preliminary data.</text>
</comment>
<dbReference type="OrthoDB" id="2364303at2759"/>